<accession>A0ACB7YL19</accession>
<evidence type="ECO:0000313" key="2">
    <source>
        <dbReference type="Proteomes" id="UP000828048"/>
    </source>
</evidence>
<proteinExistence type="predicted"/>
<sequence length="1352" mass="152315">MASSSIVQRKEAIIVQRKEAIFKLLKDESVNIITLTGDSGVGKTWTAKLVSEEAIKQNLFDIALWIFLNGEYNEAAVRESIARQLSLLPFAEEWNAQDHDHKEQEEVENNENLQKMIAESVAEKWCRWKEQSGKNNASTLKFLLLILDYDGKNKVDAERKTLEPESLPVEGEIVSQLEDLSLDDNGMKMDEKLIISKLETMLNLKEPGSYKVIITRVNGNASTRTHGDVPVEPLSVKESQDLLCETAGRRAYDVPTIKSLGESFIHKTKYMPASIIMMAKTLSYFGQHGCGVGVLKRVLEGASTTECYNLNQLLRNGYDLVLPKSILIDTCLRQSHFFLGHGKRIHYNELIAYWILEGYLGTVDCLDKAYEKGHSIFIELVDCQVLKKLEGGFVTLGSGSNHLEGFDRHGYGGRVSLGLADLFTDGHWGGFGRLTYTDGMVKSICEGIKKLKLSTLFLDGSRNWEILDSFMSKHEVKKELQVLALFNPTFEAVPQLLTELHELVMLVLRGCDFLVEIVHKFDFKRLTVLEISNASSLKEIPDDFFDRMPKLESVHISELKINSLPLSIYNLAKLRFLILRRCSFFQKLNSLKNFQELLVLDVSGATSLKQFEDKVFNHTPKLQTLNLSFTSVTLVPKLSELGELTHLSLSGCEHLERLRKIDSLPCLQVLDLSGARNFEEFHERSPELPTSLQILDLSETPLQVLPSSMNPRHLFLTHCTQLQELKFTEKLTNLEVLDLSSTRSLVRIEDKFFSNLKSLQILNLSETSIERLPSLSNVSKLRQLLLAGCNSLTEIEDKSFEHMSCLEHLDFSVTRIEFLPSLSNLGSLFVLSLKRCTQLKEFPPLHGVSNLEELNLFGVTCLKENGAGFWEQQSELRILDLSETQVVELPSLSNLKSLHQLYLRGCHSLQKVRNLEELTTLEVLDLSGTAITCLPQMDNFSNLRKLLLTGCANLEEFLQMEMLDLLGATVDQLPYGISKLTNLEFLGVPNTKNTQEAESRNTETPQEGVESFQWGISSFGKPSISVSRTLFVQFLEKNPPVLRASFKQFHLRVRPAEVENKSRSSYSYDSDCGFRDICFQAAEFCCFKEQRSLEIHGFNRFPKGIEDMLSTADCVCFVNDTFVRSLSDIGVSSLKAMKGCWIEGCAEMEGIFETGKEDDVAELGNKLQLLGISNAINLEATNGGRAFKNLTCLYLDCCPKLSTVFSSSQVPENLRVLQVKFCYKLEGIFDLEQKSPEPELPNLEKLYLWELPVVKSIGCRLPSLKALTVWECPKLQKLDDTISFAASLQTLSIKNVVDLENIHTSSAQLDTLILESCPKLKSVLSSSQRPQSMKTPKIKACKELKTVFGDSR</sequence>
<gene>
    <name evidence="1" type="ORF">Vadar_011392</name>
</gene>
<evidence type="ECO:0000313" key="1">
    <source>
        <dbReference type="EMBL" id="KAH7854210.1"/>
    </source>
</evidence>
<reference evidence="1 2" key="1">
    <citation type="journal article" date="2021" name="Hortic Res">
        <title>High-quality reference genome and annotation aids understanding of berry development for evergreen blueberry (Vaccinium darrowii).</title>
        <authorList>
            <person name="Yu J."/>
            <person name="Hulse-Kemp A.M."/>
            <person name="Babiker E."/>
            <person name="Staton M."/>
        </authorList>
    </citation>
    <scope>NUCLEOTIDE SEQUENCE [LARGE SCALE GENOMIC DNA]</scope>
    <source>
        <strain evidence="2">cv. NJ 8807/NJ 8810</strain>
        <tissue evidence="1">Young leaf</tissue>
    </source>
</reference>
<name>A0ACB7YL19_9ERIC</name>
<comment type="caution">
    <text evidence="1">The sequence shown here is derived from an EMBL/GenBank/DDBJ whole genome shotgun (WGS) entry which is preliminary data.</text>
</comment>
<protein>
    <submittedName>
        <fullName evidence="1">Uncharacterized protein</fullName>
    </submittedName>
</protein>
<dbReference type="EMBL" id="CM037161">
    <property type="protein sequence ID" value="KAH7854210.1"/>
    <property type="molecule type" value="Genomic_DNA"/>
</dbReference>
<keyword evidence="2" id="KW-1185">Reference proteome</keyword>
<organism evidence="1 2">
    <name type="scientific">Vaccinium darrowii</name>
    <dbReference type="NCBI Taxonomy" id="229202"/>
    <lineage>
        <taxon>Eukaryota</taxon>
        <taxon>Viridiplantae</taxon>
        <taxon>Streptophyta</taxon>
        <taxon>Embryophyta</taxon>
        <taxon>Tracheophyta</taxon>
        <taxon>Spermatophyta</taxon>
        <taxon>Magnoliopsida</taxon>
        <taxon>eudicotyledons</taxon>
        <taxon>Gunneridae</taxon>
        <taxon>Pentapetalae</taxon>
        <taxon>asterids</taxon>
        <taxon>Ericales</taxon>
        <taxon>Ericaceae</taxon>
        <taxon>Vaccinioideae</taxon>
        <taxon>Vaccinieae</taxon>
        <taxon>Vaccinium</taxon>
    </lineage>
</organism>
<dbReference type="Proteomes" id="UP000828048">
    <property type="component" value="Chromosome 11"/>
</dbReference>